<gene>
    <name evidence="1" type="ORF">RF55_10776</name>
</gene>
<dbReference type="GO" id="GO:0003964">
    <property type="term" value="F:RNA-directed DNA polymerase activity"/>
    <property type="evidence" value="ECO:0007669"/>
    <property type="project" value="UniProtKB-KW"/>
</dbReference>
<dbReference type="OrthoDB" id="7700944at2759"/>
<keyword evidence="1" id="KW-0695">RNA-directed DNA polymerase</keyword>
<keyword evidence="1" id="KW-0548">Nucleotidyltransferase</keyword>
<evidence type="ECO:0000313" key="2">
    <source>
        <dbReference type="Proteomes" id="UP000036403"/>
    </source>
</evidence>
<reference evidence="1 2" key="1">
    <citation type="submission" date="2015-04" db="EMBL/GenBank/DDBJ databases">
        <title>Lasius niger genome sequencing.</title>
        <authorList>
            <person name="Konorov E.A."/>
            <person name="Nikitin M.A."/>
            <person name="Kirill M.V."/>
            <person name="Chang P."/>
        </authorList>
    </citation>
    <scope>NUCLEOTIDE SEQUENCE [LARGE SCALE GENOMIC DNA]</scope>
    <source>
        <tissue evidence="1">Whole</tissue>
    </source>
</reference>
<dbReference type="AlphaFoldDB" id="A0A0J7KH51"/>
<keyword evidence="1" id="KW-0808">Transferase</keyword>
<dbReference type="PaxDb" id="67767-A0A0J7KH51"/>
<accession>A0A0J7KH51</accession>
<evidence type="ECO:0000313" key="1">
    <source>
        <dbReference type="EMBL" id="KMQ89582.1"/>
    </source>
</evidence>
<organism evidence="1 2">
    <name type="scientific">Lasius niger</name>
    <name type="common">Black garden ant</name>
    <dbReference type="NCBI Taxonomy" id="67767"/>
    <lineage>
        <taxon>Eukaryota</taxon>
        <taxon>Metazoa</taxon>
        <taxon>Ecdysozoa</taxon>
        <taxon>Arthropoda</taxon>
        <taxon>Hexapoda</taxon>
        <taxon>Insecta</taxon>
        <taxon>Pterygota</taxon>
        <taxon>Neoptera</taxon>
        <taxon>Endopterygota</taxon>
        <taxon>Hymenoptera</taxon>
        <taxon>Apocrita</taxon>
        <taxon>Aculeata</taxon>
        <taxon>Formicoidea</taxon>
        <taxon>Formicidae</taxon>
        <taxon>Formicinae</taxon>
        <taxon>Lasius</taxon>
        <taxon>Lasius</taxon>
    </lineage>
</organism>
<protein>
    <submittedName>
        <fullName evidence="1">Reverse transcriptase</fullName>
    </submittedName>
</protein>
<comment type="caution">
    <text evidence="1">The sequence shown here is derived from an EMBL/GenBank/DDBJ whole genome shotgun (WGS) entry which is preliminary data.</text>
</comment>
<sequence length="179" mass="20649">MDNIWFTMALEWSCAIGPSPDDPMTAESLRSWITRIITEACDASAPRIVGHKAKSCAYWWSDVIADLRKKSVKARRAWTRSKKRNSPEETEKYRSVYRQAKKTLRKEINKAKISAWCELIRTVDADPWGLPYRIVLKRLRRASPSLTETLDEETLEEVLSLLFPNGTVHDPAAEWIGWN</sequence>
<name>A0A0J7KH51_LASNI</name>
<dbReference type="Proteomes" id="UP000036403">
    <property type="component" value="Unassembled WGS sequence"/>
</dbReference>
<keyword evidence="2" id="KW-1185">Reference proteome</keyword>
<dbReference type="EMBL" id="LBMM01007615">
    <property type="protein sequence ID" value="KMQ89582.1"/>
    <property type="molecule type" value="Genomic_DNA"/>
</dbReference>
<proteinExistence type="predicted"/>